<dbReference type="InterPro" id="IPR005025">
    <property type="entry name" value="FMN_Rdtase-like_dom"/>
</dbReference>
<name>A0A5C5EAG8_9LACT</name>
<evidence type="ECO:0000313" key="3">
    <source>
        <dbReference type="Proteomes" id="UP000313395"/>
    </source>
</evidence>
<dbReference type="AlphaFoldDB" id="A0A5C5EAG8"/>
<dbReference type="EMBL" id="VENO01000001">
    <property type="protein sequence ID" value="TNV69974.1"/>
    <property type="molecule type" value="Genomic_DNA"/>
</dbReference>
<evidence type="ECO:0000313" key="2">
    <source>
        <dbReference type="EMBL" id="TNV69974.1"/>
    </source>
</evidence>
<reference evidence="2 3" key="1">
    <citation type="submission" date="2019-06" db="EMBL/GenBank/DDBJ databases">
        <title>Description Trichococcus psychrophilus sp. nov., isolated from a cold spring, by genomic and phenotypic analyses.</title>
        <authorList>
            <person name="Zakharyuk A."/>
        </authorList>
    </citation>
    <scope>NUCLEOTIDE SEQUENCE [LARGE SCALE GENOMIC DNA]</scope>
    <source>
        <strain evidence="2 3">SKBG</strain>
    </source>
</reference>
<dbReference type="InterPro" id="IPR029039">
    <property type="entry name" value="Flavoprotein-like_sf"/>
</dbReference>
<organism evidence="2 3">
    <name type="scientific">Trichococcus shcherbakoviae subsp. psychrophilus</name>
    <dbReference type="NCBI Taxonomy" id="2585775"/>
    <lineage>
        <taxon>Bacteria</taxon>
        <taxon>Bacillati</taxon>
        <taxon>Bacillota</taxon>
        <taxon>Bacilli</taxon>
        <taxon>Lactobacillales</taxon>
        <taxon>Carnobacteriaceae</taxon>
        <taxon>Trichococcus</taxon>
    </lineage>
</organism>
<dbReference type="SUPFAM" id="SSF52218">
    <property type="entry name" value="Flavoproteins"/>
    <property type="match status" value="1"/>
</dbReference>
<feature type="domain" description="NADPH-dependent FMN reductase-like" evidence="1">
    <location>
        <begin position="61"/>
        <end position="206"/>
    </location>
</feature>
<comment type="caution">
    <text evidence="2">The sequence shown here is derived from an EMBL/GenBank/DDBJ whole genome shotgun (WGS) entry which is preliminary data.</text>
</comment>
<protein>
    <submittedName>
        <fullName evidence="2">NAD(P)H-dependent oxidoreductase</fullName>
    </submittedName>
</protein>
<accession>A0A5C5EAG8</accession>
<dbReference type="GO" id="GO:0016491">
    <property type="term" value="F:oxidoreductase activity"/>
    <property type="evidence" value="ECO:0007669"/>
    <property type="project" value="InterPro"/>
</dbReference>
<gene>
    <name evidence="2" type="ORF">FHK04_01705</name>
</gene>
<keyword evidence="3" id="KW-1185">Reference proteome</keyword>
<dbReference type="Proteomes" id="UP000313395">
    <property type="component" value="Unassembled WGS sequence"/>
</dbReference>
<dbReference type="GO" id="GO:0010181">
    <property type="term" value="F:FMN binding"/>
    <property type="evidence" value="ECO:0007669"/>
    <property type="project" value="TreeGrafter"/>
</dbReference>
<sequence>MWHNNIKLTKCKRGEGESFIEKQVHGGKKLGNTSIISRISNALFGNKNTTITIDEKGKTTMKIGIISGSVREGRNSAAVSEWIHEFAEKRNDGGIEYEIVALANYDLPLLGAKLPEDRQAAAGAAIQAWSEKMASFDGYVFVTPEYNHAVGGALKNALDFLKPEVADKAAGFVGYGSLGGARAHENMRVILGELSVATVHTTVNFSLMTDFENMSNFVPNDYHAGNATAMFNELIKWSGALKTIR</sequence>
<dbReference type="PANTHER" id="PTHR30543">
    <property type="entry name" value="CHROMATE REDUCTASE"/>
    <property type="match status" value="1"/>
</dbReference>
<dbReference type="Gene3D" id="3.40.50.360">
    <property type="match status" value="1"/>
</dbReference>
<dbReference type="Pfam" id="PF03358">
    <property type="entry name" value="FMN_red"/>
    <property type="match status" value="1"/>
</dbReference>
<evidence type="ECO:0000259" key="1">
    <source>
        <dbReference type="Pfam" id="PF03358"/>
    </source>
</evidence>
<dbReference type="GO" id="GO:0005829">
    <property type="term" value="C:cytosol"/>
    <property type="evidence" value="ECO:0007669"/>
    <property type="project" value="TreeGrafter"/>
</dbReference>
<proteinExistence type="predicted"/>
<dbReference type="InterPro" id="IPR050712">
    <property type="entry name" value="NAD(P)H-dep_reductase"/>
</dbReference>
<dbReference type="PANTHER" id="PTHR30543:SF21">
    <property type="entry name" value="NAD(P)H-DEPENDENT FMN REDUCTASE LOT6"/>
    <property type="match status" value="1"/>
</dbReference>